<feature type="transmembrane region" description="Helical" evidence="1">
    <location>
        <begin position="95"/>
        <end position="119"/>
    </location>
</feature>
<keyword evidence="1" id="KW-0812">Transmembrane</keyword>
<keyword evidence="3" id="KW-1185">Reference proteome</keyword>
<dbReference type="PANTHER" id="PTHR41386:SF1">
    <property type="entry name" value="MEMBRANE PROTEIN"/>
    <property type="match status" value="1"/>
</dbReference>
<gene>
    <name evidence="2" type="ORF">PQU96_03595</name>
</gene>
<keyword evidence="1" id="KW-0472">Membrane</keyword>
<dbReference type="EMBL" id="JAQQLE010000002">
    <property type="protein sequence ID" value="MDC7713224.1"/>
    <property type="molecule type" value="Genomic_DNA"/>
</dbReference>
<sequence length="190" mass="21462">MSSKDIQYLAEHLLHTGVGGLSERELQALMRISRKLQSVRPESALPDRGPTFGERLADRVAEFGGSWTFIMIFGAFLFGWALLNSEVLGARAFDPYPYIFLNLMLSMLAAIQAPIIMMSQNRQTTRDRMTMIRDFEVNLKAEAAIDGLHKRMDHLTWELLSDLELLKQGQKAWQRQPYHGAADKDAPPAG</sequence>
<organism evidence="2 3">
    <name type="scientific">Vogesella margarita</name>
    <dbReference type="NCBI Taxonomy" id="2984199"/>
    <lineage>
        <taxon>Bacteria</taxon>
        <taxon>Pseudomonadati</taxon>
        <taxon>Pseudomonadota</taxon>
        <taxon>Betaproteobacteria</taxon>
        <taxon>Neisseriales</taxon>
        <taxon>Chromobacteriaceae</taxon>
        <taxon>Vogesella</taxon>
    </lineage>
</organism>
<proteinExistence type="predicted"/>
<keyword evidence="1" id="KW-1133">Transmembrane helix</keyword>
<dbReference type="Pfam" id="PF06210">
    <property type="entry name" value="DUF1003"/>
    <property type="match status" value="1"/>
</dbReference>
<dbReference type="InterPro" id="IPR010406">
    <property type="entry name" value="DUF1003"/>
</dbReference>
<comment type="caution">
    <text evidence="2">The sequence shown here is derived from an EMBL/GenBank/DDBJ whole genome shotgun (WGS) entry which is preliminary data.</text>
</comment>
<reference evidence="2 3" key="1">
    <citation type="submission" date="2023-01" db="EMBL/GenBank/DDBJ databases">
        <title>Novel species of the genus Vogesella isolated from rivers.</title>
        <authorList>
            <person name="Lu H."/>
        </authorList>
    </citation>
    <scope>NUCLEOTIDE SEQUENCE [LARGE SCALE GENOMIC DNA]</scope>
    <source>
        <strain evidence="2 3">LYT5W</strain>
    </source>
</reference>
<evidence type="ECO:0000313" key="3">
    <source>
        <dbReference type="Proteomes" id="UP001222030"/>
    </source>
</evidence>
<evidence type="ECO:0000256" key="1">
    <source>
        <dbReference type="SAM" id="Phobius"/>
    </source>
</evidence>
<dbReference type="RefSeq" id="WP_272770882.1">
    <property type="nucleotide sequence ID" value="NZ_JAQQLE010000002.1"/>
</dbReference>
<protein>
    <submittedName>
        <fullName evidence="2">DUF1003 domain-containing protein</fullName>
    </submittedName>
</protein>
<name>A0ABT5INK8_9NEIS</name>
<dbReference type="Proteomes" id="UP001222030">
    <property type="component" value="Unassembled WGS sequence"/>
</dbReference>
<accession>A0ABT5INK8</accession>
<dbReference type="PANTHER" id="PTHR41386">
    <property type="entry name" value="INTEGRAL MEMBRANE PROTEIN-RELATED"/>
    <property type="match status" value="1"/>
</dbReference>
<evidence type="ECO:0000313" key="2">
    <source>
        <dbReference type="EMBL" id="MDC7713224.1"/>
    </source>
</evidence>
<feature type="transmembrane region" description="Helical" evidence="1">
    <location>
        <begin position="63"/>
        <end position="83"/>
    </location>
</feature>